<keyword evidence="2" id="KW-0001">2Fe-2S</keyword>
<comment type="caution">
    <text evidence="7">The sequence shown here is derived from an EMBL/GenBank/DDBJ whole genome shotgun (WGS) entry which is preliminary data.</text>
</comment>
<organism evidence="7">
    <name type="scientific">marine sediment metagenome</name>
    <dbReference type="NCBI Taxonomy" id="412755"/>
    <lineage>
        <taxon>unclassified sequences</taxon>
        <taxon>metagenomes</taxon>
        <taxon>ecological metagenomes</taxon>
    </lineage>
</organism>
<dbReference type="PANTHER" id="PTHR43342:SF1">
    <property type="entry name" value="BIFURCATING [FEFE] HYDROGENASE GAMMA SUBUNIT"/>
    <property type="match status" value="1"/>
</dbReference>
<dbReference type="InterPro" id="IPR036249">
    <property type="entry name" value="Thioredoxin-like_sf"/>
</dbReference>
<dbReference type="InterPro" id="IPR041921">
    <property type="entry name" value="NuoE_N"/>
</dbReference>
<dbReference type="InterPro" id="IPR002023">
    <property type="entry name" value="NuoE-like"/>
</dbReference>
<evidence type="ECO:0000256" key="4">
    <source>
        <dbReference type="ARBA" id="ARBA00023004"/>
    </source>
</evidence>
<dbReference type="GO" id="GO:0016491">
    <property type="term" value="F:oxidoreductase activity"/>
    <property type="evidence" value="ECO:0007669"/>
    <property type="project" value="InterPro"/>
</dbReference>
<proteinExistence type="inferred from homology"/>
<keyword evidence="4" id="KW-0408">Iron</keyword>
<comment type="cofactor">
    <cofactor evidence="6">
        <name>[2Fe-2S] cluster</name>
        <dbReference type="ChEBI" id="CHEBI:190135"/>
    </cofactor>
</comment>
<dbReference type="GO" id="GO:0051537">
    <property type="term" value="F:2 iron, 2 sulfur cluster binding"/>
    <property type="evidence" value="ECO:0007669"/>
    <property type="project" value="UniProtKB-KW"/>
</dbReference>
<evidence type="ECO:0000256" key="1">
    <source>
        <dbReference type="ARBA" id="ARBA00010643"/>
    </source>
</evidence>
<evidence type="ECO:0000256" key="2">
    <source>
        <dbReference type="ARBA" id="ARBA00022714"/>
    </source>
</evidence>
<dbReference type="CDD" id="cd03064">
    <property type="entry name" value="TRX_Fd_NuoE"/>
    <property type="match status" value="1"/>
</dbReference>
<dbReference type="FunFam" id="3.40.30.10:FF:000015">
    <property type="entry name" value="NADH-quinone oxidoreductase subunit E"/>
    <property type="match status" value="1"/>
</dbReference>
<dbReference type="Gene3D" id="3.40.30.10">
    <property type="entry name" value="Glutaredoxin"/>
    <property type="match status" value="1"/>
</dbReference>
<gene>
    <name evidence="7" type="ORF">LCGC14_1375480</name>
</gene>
<dbReference type="GO" id="GO:0046872">
    <property type="term" value="F:metal ion binding"/>
    <property type="evidence" value="ECO:0007669"/>
    <property type="project" value="UniProtKB-KW"/>
</dbReference>
<dbReference type="PANTHER" id="PTHR43342">
    <property type="entry name" value="NADH-QUINONE OXIDOREDUCTASE, E SUBUNIT"/>
    <property type="match status" value="1"/>
</dbReference>
<keyword evidence="3" id="KW-0479">Metal-binding</keyword>
<evidence type="ECO:0000256" key="3">
    <source>
        <dbReference type="ARBA" id="ARBA00022723"/>
    </source>
</evidence>
<sequence>MSKLNVDIKPVRDIISKFGDGQDSNLIAILQQSQDAYGYLPKTALKEISRLTDIPLTRIFGVVTFYSQFALIPRGKHAIKVCSGTACHVKGADDVKQKMKDILNVGEGETTPDYQFTLETVACIGTCFLAPVMMIDERYFGKLTADKASDIVKKYSEKTQE</sequence>
<reference evidence="7" key="1">
    <citation type="journal article" date="2015" name="Nature">
        <title>Complex archaea that bridge the gap between prokaryotes and eukaryotes.</title>
        <authorList>
            <person name="Spang A."/>
            <person name="Saw J.H."/>
            <person name="Jorgensen S.L."/>
            <person name="Zaremba-Niedzwiedzka K."/>
            <person name="Martijn J."/>
            <person name="Lind A.E."/>
            <person name="van Eijk R."/>
            <person name="Schleper C."/>
            <person name="Guy L."/>
            <person name="Ettema T.J."/>
        </authorList>
    </citation>
    <scope>NUCLEOTIDE SEQUENCE</scope>
</reference>
<evidence type="ECO:0000256" key="6">
    <source>
        <dbReference type="ARBA" id="ARBA00034078"/>
    </source>
</evidence>
<dbReference type="InterPro" id="IPR042128">
    <property type="entry name" value="NuoE_dom"/>
</dbReference>
<evidence type="ECO:0000256" key="5">
    <source>
        <dbReference type="ARBA" id="ARBA00023014"/>
    </source>
</evidence>
<dbReference type="InterPro" id="IPR028431">
    <property type="entry name" value="NADP_DH_HndA-like"/>
</dbReference>
<dbReference type="NCBIfam" id="NF005722">
    <property type="entry name" value="PRK07539.1-2"/>
    <property type="match status" value="1"/>
</dbReference>
<name>A0A0F9K4K9_9ZZZZ</name>
<dbReference type="SUPFAM" id="SSF52833">
    <property type="entry name" value="Thioredoxin-like"/>
    <property type="match status" value="1"/>
</dbReference>
<dbReference type="Pfam" id="PF01257">
    <property type="entry name" value="2Fe-2S_thioredx"/>
    <property type="match status" value="1"/>
</dbReference>
<dbReference type="PIRSF" id="PIRSF000216">
    <property type="entry name" value="NADH_DH_24kDa"/>
    <property type="match status" value="1"/>
</dbReference>
<dbReference type="Gene3D" id="1.10.10.1590">
    <property type="entry name" value="NADH-quinone oxidoreductase subunit E"/>
    <property type="match status" value="1"/>
</dbReference>
<dbReference type="EMBL" id="LAZR01008729">
    <property type="protein sequence ID" value="KKM76898.1"/>
    <property type="molecule type" value="Genomic_DNA"/>
</dbReference>
<accession>A0A0F9K4K9</accession>
<evidence type="ECO:0000313" key="7">
    <source>
        <dbReference type="EMBL" id="KKM76898.1"/>
    </source>
</evidence>
<keyword evidence="5" id="KW-0411">Iron-sulfur</keyword>
<dbReference type="AlphaFoldDB" id="A0A0F9K4K9"/>
<comment type="similarity">
    <text evidence="1">Belongs to the complex I 24 kDa subunit family.</text>
</comment>
<protein>
    <submittedName>
        <fullName evidence="7">Uncharacterized protein</fullName>
    </submittedName>
</protein>